<evidence type="ECO:0000256" key="1">
    <source>
        <dbReference type="SAM" id="MobiDB-lite"/>
    </source>
</evidence>
<organism evidence="3 4">
    <name type="scientific">Dioszegia hungarica</name>
    <dbReference type="NCBI Taxonomy" id="4972"/>
    <lineage>
        <taxon>Eukaryota</taxon>
        <taxon>Fungi</taxon>
        <taxon>Dikarya</taxon>
        <taxon>Basidiomycota</taxon>
        <taxon>Agaricomycotina</taxon>
        <taxon>Tremellomycetes</taxon>
        <taxon>Tremellales</taxon>
        <taxon>Bulleribasidiaceae</taxon>
        <taxon>Dioszegia</taxon>
    </lineage>
</organism>
<reference evidence="3" key="1">
    <citation type="journal article" date="2022" name="G3 (Bethesda)">
        <title>High quality genome of the basidiomycete yeast Dioszegia hungarica PDD-24b-2 isolated from cloud water.</title>
        <authorList>
            <person name="Jarrige D."/>
            <person name="Haridas S."/>
            <person name="Bleykasten-Grosshans C."/>
            <person name="Joly M."/>
            <person name="Nadalig T."/>
            <person name="Sancelme M."/>
            <person name="Vuilleumier S."/>
            <person name="Grigoriev I.V."/>
            <person name="Amato P."/>
            <person name="Bringel F."/>
        </authorList>
    </citation>
    <scope>NUCLEOTIDE SEQUENCE</scope>
    <source>
        <strain evidence="3">PDD-24b-2</strain>
    </source>
</reference>
<feature type="compositionally biased region" description="Basic and acidic residues" evidence="1">
    <location>
        <begin position="160"/>
        <end position="171"/>
    </location>
</feature>
<sequence length="171" mass="17892">MASATATKEPPAAPASSSTLQKAKVNLSYLALGSAASVAPSSLATRSFLTTTRYVLRYAIRRLIRYAKYAAVGAVAALIGGSVLGTLGSGVAFFAAPGLLGGMGIGVLTAVGKFGWRHRGNWFRGGYFEGMRQRAAEGHDGAADEHSDAGSVERAANAENNRRKEDVWMRA</sequence>
<gene>
    <name evidence="3" type="ORF">MKK02DRAFT_43586</name>
</gene>
<dbReference type="EMBL" id="JAKWFO010000004">
    <property type="protein sequence ID" value="KAI9637659.1"/>
    <property type="molecule type" value="Genomic_DNA"/>
</dbReference>
<keyword evidence="2" id="KW-0472">Membrane</keyword>
<feature type="transmembrane region" description="Helical" evidence="2">
    <location>
        <begin position="66"/>
        <end position="85"/>
    </location>
</feature>
<name>A0AA38HEW7_9TREE</name>
<feature type="transmembrane region" description="Helical" evidence="2">
    <location>
        <begin position="91"/>
        <end position="111"/>
    </location>
</feature>
<evidence type="ECO:0000313" key="3">
    <source>
        <dbReference type="EMBL" id="KAI9637659.1"/>
    </source>
</evidence>
<accession>A0AA38HEW7</accession>
<dbReference type="RefSeq" id="XP_052947436.1">
    <property type="nucleotide sequence ID" value="XM_053092507.1"/>
</dbReference>
<evidence type="ECO:0000256" key="2">
    <source>
        <dbReference type="SAM" id="Phobius"/>
    </source>
</evidence>
<keyword evidence="2" id="KW-1133">Transmembrane helix</keyword>
<dbReference type="GeneID" id="77731712"/>
<proteinExistence type="predicted"/>
<dbReference type="Proteomes" id="UP001164286">
    <property type="component" value="Unassembled WGS sequence"/>
</dbReference>
<keyword evidence="4" id="KW-1185">Reference proteome</keyword>
<evidence type="ECO:0008006" key="5">
    <source>
        <dbReference type="Google" id="ProtNLM"/>
    </source>
</evidence>
<evidence type="ECO:0000313" key="4">
    <source>
        <dbReference type="Proteomes" id="UP001164286"/>
    </source>
</evidence>
<comment type="caution">
    <text evidence="3">The sequence shown here is derived from an EMBL/GenBank/DDBJ whole genome shotgun (WGS) entry which is preliminary data.</text>
</comment>
<keyword evidence="2" id="KW-0812">Transmembrane</keyword>
<protein>
    <recommendedName>
        <fullName evidence="5">Transmembrane protein</fullName>
    </recommendedName>
</protein>
<feature type="region of interest" description="Disordered" evidence="1">
    <location>
        <begin position="138"/>
        <end position="171"/>
    </location>
</feature>
<feature type="compositionally biased region" description="Basic and acidic residues" evidence="1">
    <location>
        <begin position="138"/>
        <end position="148"/>
    </location>
</feature>
<dbReference type="AlphaFoldDB" id="A0AA38HEW7"/>